<dbReference type="PANTHER" id="PTHR12482:SF62">
    <property type="entry name" value="LIPASE ROG1-RELATED"/>
    <property type="match status" value="1"/>
</dbReference>
<dbReference type="InterPro" id="IPR029058">
    <property type="entry name" value="AB_hydrolase_fold"/>
</dbReference>
<dbReference type="Pfam" id="PF05057">
    <property type="entry name" value="DUF676"/>
    <property type="match status" value="1"/>
</dbReference>
<reference evidence="3 4" key="1">
    <citation type="submission" date="2019-03" db="EMBL/GenBank/DDBJ databases">
        <authorList>
            <person name="Gaulin E."/>
            <person name="Dumas B."/>
        </authorList>
    </citation>
    <scope>NUCLEOTIDE SEQUENCE [LARGE SCALE GENOMIC DNA]</scope>
    <source>
        <strain evidence="3">CBS 568.67</strain>
    </source>
</reference>
<gene>
    <name evidence="3" type="primary">Aste57867_18096</name>
    <name evidence="2" type="ORF">As57867_018034</name>
    <name evidence="3" type="ORF">ASTE57867_18096</name>
</gene>
<evidence type="ECO:0000313" key="3">
    <source>
        <dbReference type="EMBL" id="VFT94834.1"/>
    </source>
</evidence>
<feature type="domain" description="DUF676" evidence="1">
    <location>
        <begin position="23"/>
        <end position="143"/>
    </location>
</feature>
<dbReference type="InterPro" id="IPR044294">
    <property type="entry name" value="Lipase-like"/>
</dbReference>
<dbReference type="Proteomes" id="UP000332933">
    <property type="component" value="Unassembled WGS sequence"/>
</dbReference>
<keyword evidence="4" id="KW-1185">Reference proteome</keyword>
<dbReference type="OrthoDB" id="273452at2759"/>
<dbReference type="EMBL" id="VJMH01006375">
    <property type="protein sequence ID" value="KAF0690506.1"/>
    <property type="molecule type" value="Genomic_DNA"/>
</dbReference>
<name>A0A485L9U5_9STRA</name>
<evidence type="ECO:0000313" key="2">
    <source>
        <dbReference type="EMBL" id="KAF0690506.1"/>
    </source>
</evidence>
<dbReference type="InterPro" id="IPR007751">
    <property type="entry name" value="DUF676_lipase-like"/>
</dbReference>
<dbReference type="PANTHER" id="PTHR12482">
    <property type="entry name" value="LIPASE ROG1-RELATED-RELATED"/>
    <property type="match status" value="1"/>
</dbReference>
<dbReference type="SUPFAM" id="SSF53474">
    <property type="entry name" value="alpha/beta-Hydrolases"/>
    <property type="match status" value="1"/>
</dbReference>
<accession>A0A485L9U5</accession>
<proteinExistence type="predicted"/>
<dbReference type="AlphaFoldDB" id="A0A485L9U5"/>
<evidence type="ECO:0000313" key="4">
    <source>
        <dbReference type="Proteomes" id="UP000332933"/>
    </source>
</evidence>
<reference evidence="2" key="2">
    <citation type="submission" date="2019-06" db="EMBL/GenBank/DDBJ databases">
        <title>Genomics analysis of Aphanomyces spp. identifies a new class of oomycete effector associated with host adaptation.</title>
        <authorList>
            <person name="Gaulin E."/>
        </authorList>
    </citation>
    <scope>NUCLEOTIDE SEQUENCE</scope>
    <source>
        <strain evidence="2">CBS 578.67</strain>
    </source>
</reference>
<protein>
    <submittedName>
        <fullName evidence="3">Aste57867_18096 protein</fullName>
    </submittedName>
</protein>
<sequence length="526" mass="59148">MPVMETVFQHQGVYIVASTCNAKDYYTTHDGIDAGGLRLADHVEIIAASCPNLRKISLIGHSLGGLYVRYCVGVLYARGFFVKIQPINFIALATPHLGIRRPPSRVGLNSMINAISSKLFDRTGAQFALQDTVSEETLALASIHAVMLDQAPIFPDLSGHLEVQLPSPNEGYSKLYSTLRSREWNIYFSHLDLAHPPLFSFDLTDFEAVLHVPENTQTDEIRTENEDDIRNSYYFGDFEKPKDIVLQLRGKNLGEIVTVDARILSSSDWEFVHAVILRVGNLSCVSFSGDKNSVRQENISPPHNQYLLQCLCQGAFLYGLHSFKRRAVYSNVFFDLQAPYSCSAFRSYNPYRNNVVACTPSTLYPHITLHSFVNSTVVREIHLITLEQEEPKPKNWFHGLADLPASIFPVNKTGTSSSYRISCLNATSMRIDSPLPLQSRLFHVVSRDSEQIIVDNPEDAFSTDSLRDVLRGMLMNMQCLSWERIDVLFESMLAHERIVAKRGNEVPINESGIDVVYHIADTFHVG</sequence>
<dbReference type="Gene3D" id="3.40.50.1820">
    <property type="entry name" value="alpha/beta hydrolase"/>
    <property type="match status" value="1"/>
</dbReference>
<organism evidence="3 4">
    <name type="scientific">Aphanomyces stellatus</name>
    <dbReference type="NCBI Taxonomy" id="120398"/>
    <lineage>
        <taxon>Eukaryota</taxon>
        <taxon>Sar</taxon>
        <taxon>Stramenopiles</taxon>
        <taxon>Oomycota</taxon>
        <taxon>Saprolegniomycetes</taxon>
        <taxon>Saprolegniales</taxon>
        <taxon>Verrucalvaceae</taxon>
        <taxon>Aphanomyces</taxon>
    </lineage>
</organism>
<dbReference type="EMBL" id="CAADRA010006396">
    <property type="protein sequence ID" value="VFT94834.1"/>
    <property type="molecule type" value="Genomic_DNA"/>
</dbReference>
<evidence type="ECO:0000259" key="1">
    <source>
        <dbReference type="Pfam" id="PF05057"/>
    </source>
</evidence>